<dbReference type="SUPFAM" id="SSF81383">
    <property type="entry name" value="F-box domain"/>
    <property type="match status" value="1"/>
</dbReference>
<dbReference type="EMBL" id="CP090171">
    <property type="protein sequence ID" value="UJO22197.1"/>
    <property type="molecule type" value="Genomic_DNA"/>
</dbReference>
<protein>
    <recommendedName>
        <fullName evidence="3">F-box domain-containing protein</fullName>
    </recommendedName>
</protein>
<dbReference type="KEGG" id="ffu:CLAFUR5_09641"/>
<dbReference type="Proteomes" id="UP000756132">
    <property type="component" value="Chromosome 9"/>
</dbReference>
<proteinExistence type="predicted"/>
<dbReference type="GeneID" id="71989519"/>
<name>A0A9Q8UTW3_PASFU</name>
<dbReference type="OrthoDB" id="3634224at2759"/>
<reference evidence="1" key="1">
    <citation type="submission" date="2021-12" db="EMBL/GenBank/DDBJ databases">
        <authorList>
            <person name="Zaccaron A."/>
            <person name="Stergiopoulos I."/>
        </authorList>
    </citation>
    <scope>NUCLEOTIDE SEQUENCE</scope>
    <source>
        <strain evidence="1">Race5_Kim</strain>
    </source>
</reference>
<gene>
    <name evidence="1" type="ORF">CLAFUR5_09641</name>
</gene>
<reference evidence="1" key="2">
    <citation type="journal article" date="2022" name="Microb. Genom.">
        <title>A chromosome-scale genome assembly of the tomato pathogen Cladosporium fulvum reveals a compartmentalized genome architecture and the presence of a dispensable chromosome.</title>
        <authorList>
            <person name="Zaccaron A.Z."/>
            <person name="Chen L.H."/>
            <person name="Samaras A."/>
            <person name="Stergiopoulos I."/>
        </authorList>
    </citation>
    <scope>NUCLEOTIDE SEQUENCE</scope>
    <source>
        <strain evidence="1">Race5_Kim</strain>
    </source>
</reference>
<dbReference type="AlphaFoldDB" id="A0A9Q8UTW3"/>
<evidence type="ECO:0000313" key="2">
    <source>
        <dbReference type="Proteomes" id="UP000756132"/>
    </source>
</evidence>
<evidence type="ECO:0008006" key="3">
    <source>
        <dbReference type="Google" id="ProtNLM"/>
    </source>
</evidence>
<organism evidence="1 2">
    <name type="scientific">Passalora fulva</name>
    <name type="common">Tomato leaf mold</name>
    <name type="synonym">Cladosporium fulvum</name>
    <dbReference type="NCBI Taxonomy" id="5499"/>
    <lineage>
        <taxon>Eukaryota</taxon>
        <taxon>Fungi</taxon>
        <taxon>Dikarya</taxon>
        <taxon>Ascomycota</taxon>
        <taxon>Pezizomycotina</taxon>
        <taxon>Dothideomycetes</taxon>
        <taxon>Dothideomycetidae</taxon>
        <taxon>Mycosphaerellales</taxon>
        <taxon>Mycosphaerellaceae</taxon>
        <taxon>Fulvia</taxon>
    </lineage>
</organism>
<sequence length="431" mass="49057">MGRLEKLPVEIVDEICTSIDAPSFRHLRLVCRELAAKSHDAFIRQHVRVVHVNVDECGLQHLVDLSSWQNLAPLVQTLHLYPSTLDERCDRKLFTARFMSTPQGSRFRTTDHARAYLYRYGSKNMATSAKAMHEAMVARQERFLDRPDAALIMLARAIRQLPNITTLTVGSQERTERLHGSSGQVIMGGRHSFSKTNTKQALAIVLEVLSHLAIRDLRIGRPMDSIDTTVLQGNKKTKWALMAIQNSVQTLTVCLGPPKHDFDSEALSGFLSKAAKLENLTLIGHYDMYPVSPAMSSSTTMSMLKRLDLEKCFVDPGVFRRFVARHQETVRSIELRSVIMWTKEWHDVLDFLTSDDMELDSLVLEHIRACRSSGEFGCLVFEHAGRRGCSFCGQRHDDTAEPCRHVRVSAYNRDDFIQMRQKLLQSECRIF</sequence>
<evidence type="ECO:0000313" key="1">
    <source>
        <dbReference type="EMBL" id="UJO22197.1"/>
    </source>
</evidence>
<keyword evidence="2" id="KW-1185">Reference proteome</keyword>
<accession>A0A9Q8UTW3</accession>
<dbReference type="RefSeq" id="XP_047766563.1">
    <property type="nucleotide sequence ID" value="XM_047908789.1"/>
</dbReference>
<dbReference type="InterPro" id="IPR036047">
    <property type="entry name" value="F-box-like_dom_sf"/>
</dbReference>